<protein>
    <submittedName>
        <fullName evidence="1">Uncharacterized protein</fullName>
    </submittedName>
</protein>
<dbReference type="EMBL" id="GGEC01066308">
    <property type="protein sequence ID" value="MBX46792.1"/>
    <property type="molecule type" value="Transcribed_RNA"/>
</dbReference>
<dbReference type="AlphaFoldDB" id="A0A2P2NWC5"/>
<accession>A0A2P2NWC5</accession>
<organism evidence="1">
    <name type="scientific">Rhizophora mucronata</name>
    <name type="common">Asiatic mangrove</name>
    <dbReference type="NCBI Taxonomy" id="61149"/>
    <lineage>
        <taxon>Eukaryota</taxon>
        <taxon>Viridiplantae</taxon>
        <taxon>Streptophyta</taxon>
        <taxon>Embryophyta</taxon>
        <taxon>Tracheophyta</taxon>
        <taxon>Spermatophyta</taxon>
        <taxon>Magnoliopsida</taxon>
        <taxon>eudicotyledons</taxon>
        <taxon>Gunneridae</taxon>
        <taxon>Pentapetalae</taxon>
        <taxon>rosids</taxon>
        <taxon>fabids</taxon>
        <taxon>Malpighiales</taxon>
        <taxon>Rhizophoraceae</taxon>
        <taxon>Rhizophora</taxon>
    </lineage>
</organism>
<reference evidence="1" key="1">
    <citation type="submission" date="2018-02" db="EMBL/GenBank/DDBJ databases">
        <title>Rhizophora mucronata_Transcriptome.</title>
        <authorList>
            <person name="Meera S.P."/>
            <person name="Sreeshan A."/>
            <person name="Augustine A."/>
        </authorList>
    </citation>
    <scope>NUCLEOTIDE SEQUENCE</scope>
    <source>
        <tissue evidence="1">Leaf</tissue>
    </source>
</reference>
<evidence type="ECO:0000313" key="1">
    <source>
        <dbReference type="EMBL" id="MBX46792.1"/>
    </source>
</evidence>
<name>A0A2P2NWC5_RHIMU</name>
<sequence>MHCLLYIFKLYVLSEL</sequence>
<proteinExistence type="predicted"/>